<dbReference type="EMBL" id="PDUG01000002">
    <property type="protein sequence ID" value="PIC47997.1"/>
    <property type="molecule type" value="Genomic_DNA"/>
</dbReference>
<sequence>MPFPILRTPFVVLSDILNLLEPNEIVAASFCSKNVKRLLKRHYRQWKPSKWRLTMIYVESRGRVDIVTSRDGKRTTAMFASHISELKEPIPISFARKGFVTTFYRRRSIIYTEDRVMGLKITVDYVTDLFNLYVYTLEIDRYGVWAIDWINEWQKKMLVRFDFHENSNYNWDGEVALDYVLRNARASDLYILDDNLDEKVSDNFRFDGEMGPMRLLWINFSGHWVTLNNLITIDAINIIVRESSLSVSNLYSFIRHWRAGGSPRLTFLRLELNTATNFEKFEQEVEVVETDIVGEYNLNKGAYWHFDNGYSIQRNDGVKAVIDFGDEHFVMMVCFGENLYNRDNYVKGNSDQQFLLHQK</sequence>
<dbReference type="InterPro" id="IPR012885">
    <property type="entry name" value="F-box_Sdz-33"/>
</dbReference>
<gene>
    <name evidence="2" type="primary">Cnig_chr_II.g7143</name>
    <name evidence="2" type="ORF">B9Z55_007143</name>
</gene>
<dbReference type="Proteomes" id="UP000230233">
    <property type="component" value="Chromosome II"/>
</dbReference>
<dbReference type="PANTHER" id="PTHR21503">
    <property type="entry name" value="F-BOX-CONTAINING HYPOTHETICAL PROTEIN C.ELEGANS"/>
    <property type="match status" value="1"/>
</dbReference>
<evidence type="ECO:0000313" key="3">
    <source>
        <dbReference type="Proteomes" id="UP000230233"/>
    </source>
</evidence>
<organism evidence="2 3">
    <name type="scientific">Caenorhabditis nigoni</name>
    <dbReference type="NCBI Taxonomy" id="1611254"/>
    <lineage>
        <taxon>Eukaryota</taxon>
        <taxon>Metazoa</taxon>
        <taxon>Ecdysozoa</taxon>
        <taxon>Nematoda</taxon>
        <taxon>Chromadorea</taxon>
        <taxon>Rhabditida</taxon>
        <taxon>Rhabditina</taxon>
        <taxon>Rhabditomorpha</taxon>
        <taxon>Rhabditoidea</taxon>
        <taxon>Rhabditidae</taxon>
        <taxon>Peloderinae</taxon>
        <taxon>Caenorhabditis</taxon>
    </lineage>
</organism>
<dbReference type="PANTHER" id="PTHR21503:SF8">
    <property type="entry name" value="F-BOX ASSOCIATED DOMAIN-CONTAINING PROTEIN-RELATED"/>
    <property type="match status" value="1"/>
</dbReference>
<evidence type="ECO:0000259" key="1">
    <source>
        <dbReference type="PROSITE" id="PS50181"/>
    </source>
</evidence>
<comment type="caution">
    <text evidence="2">The sequence shown here is derived from an EMBL/GenBank/DDBJ whole genome shotgun (WGS) entry which is preliminary data.</text>
</comment>
<name>A0A2G5V8G2_9PELO</name>
<accession>A0A2G5V8G2</accession>
<protein>
    <recommendedName>
        <fullName evidence="1">F-box domain-containing protein</fullName>
    </recommendedName>
</protein>
<reference evidence="3" key="1">
    <citation type="submission" date="2017-10" db="EMBL/GenBank/DDBJ databases">
        <title>Rapid genome shrinkage in a self-fertile nematode reveals novel sperm competition proteins.</title>
        <authorList>
            <person name="Yin D."/>
            <person name="Schwarz E.M."/>
            <person name="Thomas C.G."/>
            <person name="Felde R.L."/>
            <person name="Korf I.F."/>
            <person name="Cutter A.D."/>
            <person name="Schartner C.M."/>
            <person name="Ralston E.J."/>
            <person name="Meyer B.J."/>
            <person name="Haag E.S."/>
        </authorList>
    </citation>
    <scope>NUCLEOTIDE SEQUENCE [LARGE SCALE GENOMIC DNA]</scope>
    <source>
        <strain evidence="3">JU1422</strain>
    </source>
</reference>
<dbReference type="Pfam" id="PF00646">
    <property type="entry name" value="F-box"/>
    <property type="match status" value="1"/>
</dbReference>
<dbReference type="Pfam" id="PF07735">
    <property type="entry name" value="FBA_2"/>
    <property type="match status" value="1"/>
</dbReference>
<dbReference type="PROSITE" id="PS50181">
    <property type="entry name" value="FBOX"/>
    <property type="match status" value="1"/>
</dbReference>
<dbReference type="AlphaFoldDB" id="A0A2G5V8G2"/>
<feature type="domain" description="F-box" evidence="1">
    <location>
        <begin position="2"/>
        <end position="49"/>
    </location>
</feature>
<evidence type="ECO:0000313" key="2">
    <source>
        <dbReference type="EMBL" id="PIC47997.1"/>
    </source>
</evidence>
<proteinExistence type="predicted"/>
<dbReference type="InterPro" id="IPR001810">
    <property type="entry name" value="F-box_dom"/>
</dbReference>
<keyword evidence="3" id="KW-1185">Reference proteome</keyword>